<dbReference type="GO" id="GO:0005549">
    <property type="term" value="F:odorant binding"/>
    <property type="evidence" value="ECO:0007669"/>
    <property type="project" value="InterPro"/>
</dbReference>
<keyword evidence="6 10" id="KW-1133">Transmembrane helix</keyword>
<feature type="transmembrane region" description="Helical" evidence="10">
    <location>
        <begin position="255"/>
        <end position="280"/>
    </location>
</feature>
<dbReference type="InterPro" id="IPR004117">
    <property type="entry name" value="7tm6_olfct_rcpt"/>
</dbReference>
<evidence type="ECO:0000256" key="4">
    <source>
        <dbReference type="ARBA" id="ARBA00022692"/>
    </source>
</evidence>
<dbReference type="Proteomes" id="UP000092461">
    <property type="component" value="Unassembled WGS sequence"/>
</dbReference>
<dbReference type="AlphaFoldDB" id="A0A240SXR9"/>
<feature type="transmembrane region" description="Helical" evidence="10">
    <location>
        <begin position="176"/>
        <end position="199"/>
    </location>
</feature>
<dbReference type="GO" id="GO:0004984">
    <property type="term" value="F:olfactory receptor activity"/>
    <property type="evidence" value="ECO:0007669"/>
    <property type="project" value="InterPro"/>
</dbReference>
<keyword evidence="2" id="KW-1003">Cell membrane</keyword>
<comment type="similarity">
    <text evidence="10">Belongs to the insect chemoreceptor superfamily. Heteromeric odorant receptor channel (TC 1.A.69) family.</text>
</comment>
<proteinExistence type="inferred from homology"/>
<evidence type="ECO:0000256" key="5">
    <source>
        <dbReference type="ARBA" id="ARBA00022725"/>
    </source>
</evidence>
<evidence type="ECO:0000256" key="1">
    <source>
        <dbReference type="ARBA" id="ARBA00004651"/>
    </source>
</evidence>
<feature type="transmembrane region" description="Helical" evidence="10">
    <location>
        <begin position="71"/>
        <end position="94"/>
    </location>
</feature>
<keyword evidence="8 10" id="KW-0675">Receptor</keyword>
<keyword evidence="7 10" id="KW-0472">Membrane</keyword>
<sequence>MLSRYHSGLKKIVQYYFYIFRLDFLPQFKCKGINLNSLKLFVYPCMMVFSVSCSIWHVLCDLEDFSNIIDLSFSLSFIVGFAGSLGCFHTTTVLNSKIILSTLEYFDNVINAEDGFVTDIRRKHYLKYTKLAFWVGRIFLTIIGVSGFMVISFDIYHSSNHTPMFYNIPGIPVESLFFYPVNFIVQSIIYYSGIEMVLWSDIVIMAMIMYCAAELRSITELISRLDEDQSTSERRKILKTVYEMHRMIAEKASRLTLFFWYIYFEQLFMVMTYLCIILFSMQTISMTLFVLAITVLVILMQIFILCFFGQIIRDSSEAMFDALYMTKWYEMELTDQKNLLIFMIRFFLPIRVQTFGFGVVSIFTFVQICKVSISYATILYTVFV</sequence>
<dbReference type="VEuPathDB" id="VectorBase:LLONM1_011317"/>
<evidence type="ECO:0000256" key="2">
    <source>
        <dbReference type="ARBA" id="ARBA00022475"/>
    </source>
</evidence>
<dbReference type="PANTHER" id="PTHR21137">
    <property type="entry name" value="ODORANT RECEPTOR"/>
    <property type="match status" value="1"/>
</dbReference>
<keyword evidence="12" id="KW-1185">Reference proteome</keyword>
<dbReference type="EMBL" id="AJWK01019557">
    <property type="status" value="NOT_ANNOTATED_CDS"/>
    <property type="molecule type" value="Genomic_DNA"/>
</dbReference>
<protein>
    <recommendedName>
        <fullName evidence="10">Odorant receptor</fullName>
    </recommendedName>
</protein>
<feature type="transmembrane region" description="Helical" evidence="10">
    <location>
        <begin position="355"/>
        <end position="383"/>
    </location>
</feature>
<organism evidence="11 12">
    <name type="scientific">Lutzomyia longipalpis</name>
    <name type="common">Sand fly</name>
    <dbReference type="NCBI Taxonomy" id="7200"/>
    <lineage>
        <taxon>Eukaryota</taxon>
        <taxon>Metazoa</taxon>
        <taxon>Ecdysozoa</taxon>
        <taxon>Arthropoda</taxon>
        <taxon>Hexapoda</taxon>
        <taxon>Insecta</taxon>
        <taxon>Pterygota</taxon>
        <taxon>Neoptera</taxon>
        <taxon>Endopterygota</taxon>
        <taxon>Diptera</taxon>
        <taxon>Nematocera</taxon>
        <taxon>Psychodoidea</taxon>
        <taxon>Psychodidae</taxon>
        <taxon>Lutzomyia</taxon>
        <taxon>Lutzomyia</taxon>
    </lineage>
</organism>
<dbReference type="Pfam" id="PF02949">
    <property type="entry name" value="7tm_6"/>
    <property type="match status" value="1"/>
</dbReference>
<keyword evidence="4 10" id="KW-0812">Transmembrane</keyword>
<evidence type="ECO:0000313" key="12">
    <source>
        <dbReference type="Proteomes" id="UP000092461"/>
    </source>
</evidence>
<feature type="transmembrane region" description="Helical" evidence="10">
    <location>
        <begin position="286"/>
        <end position="309"/>
    </location>
</feature>
<evidence type="ECO:0000256" key="3">
    <source>
        <dbReference type="ARBA" id="ARBA00022606"/>
    </source>
</evidence>
<dbReference type="PANTHER" id="PTHR21137:SF35">
    <property type="entry name" value="ODORANT RECEPTOR 19A-RELATED"/>
    <property type="match status" value="1"/>
</dbReference>
<dbReference type="VEuPathDB" id="VectorBase:LLOJ010714"/>
<feature type="transmembrane region" description="Helical" evidence="10">
    <location>
        <begin position="40"/>
        <end position="59"/>
    </location>
</feature>
<feature type="transmembrane region" description="Helical" evidence="10">
    <location>
        <begin position="131"/>
        <end position="156"/>
    </location>
</feature>
<comment type="subcellular location">
    <subcellularLocation>
        <location evidence="1 10">Cell membrane</location>
        <topology evidence="1 10">Multi-pass membrane protein</topology>
    </subcellularLocation>
</comment>
<reference evidence="11" key="1">
    <citation type="submission" date="2020-05" db="UniProtKB">
        <authorList>
            <consortium name="EnsemblMetazoa"/>
        </authorList>
    </citation>
    <scope>IDENTIFICATION</scope>
    <source>
        <strain evidence="11">Jacobina</strain>
    </source>
</reference>
<keyword evidence="9 10" id="KW-0807">Transducer</keyword>
<evidence type="ECO:0000256" key="7">
    <source>
        <dbReference type="ARBA" id="ARBA00023136"/>
    </source>
</evidence>
<evidence type="ECO:0000256" key="8">
    <source>
        <dbReference type="ARBA" id="ARBA00023170"/>
    </source>
</evidence>
<accession>A0A240SXR9</accession>
<evidence type="ECO:0000256" key="6">
    <source>
        <dbReference type="ARBA" id="ARBA00022989"/>
    </source>
</evidence>
<dbReference type="EnsemblMetazoa" id="LLOJ010714-RA">
    <property type="protein sequence ID" value="LLOJ010714-PA"/>
    <property type="gene ID" value="LLOJ010714"/>
</dbReference>
<evidence type="ECO:0000256" key="10">
    <source>
        <dbReference type="RuleBase" id="RU351113"/>
    </source>
</evidence>
<keyword evidence="3 10" id="KW-0716">Sensory transduction</keyword>
<name>A0A240SXR9_LUTLO</name>
<evidence type="ECO:0000313" key="11">
    <source>
        <dbReference type="EnsemblMetazoa" id="LLOJ010714-PA"/>
    </source>
</evidence>
<evidence type="ECO:0000256" key="9">
    <source>
        <dbReference type="ARBA" id="ARBA00023224"/>
    </source>
</evidence>
<dbReference type="GO" id="GO:0005886">
    <property type="term" value="C:plasma membrane"/>
    <property type="evidence" value="ECO:0007669"/>
    <property type="project" value="UniProtKB-SubCell"/>
</dbReference>
<dbReference type="GO" id="GO:0007165">
    <property type="term" value="P:signal transduction"/>
    <property type="evidence" value="ECO:0007669"/>
    <property type="project" value="UniProtKB-KW"/>
</dbReference>
<keyword evidence="5 10" id="KW-0552">Olfaction</keyword>